<keyword evidence="3" id="KW-1185">Reference proteome</keyword>
<reference evidence="2 3" key="1">
    <citation type="journal article" date="2023" name="Elife">
        <title>Identification of key yeast species and microbe-microbe interactions impacting larval growth of Drosophila in the wild.</title>
        <authorList>
            <person name="Mure A."/>
            <person name="Sugiura Y."/>
            <person name="Maeda R."/>
            <person name="Honda K."/>
            <person name="Sakurai N."/>
            <person name="Takahashi Y."/>
            <person name="Watada M."/>
            <person name="Katoh T."/>
            <person name="Gotoh A."/>
            <person name="Gotoh Y."/>
            <person name="Taniguchi I."/>
            <person name="Nakamura K."/>
            <person name="Hayashi T."/>
            <person name="Katayama T."/>
            <person name="Uemura T."/>
            <person name="Hattori Y."/>
        </authorList>
    </citation>
    <scope>NUCLEOTIDE SEQUENCE [LARGE SCALE GENOMIC DNA]</scope>
    <source>
        <strain evidence="2 3">SC-9</strain>
    </source>
</reference>
<feature type="transmembrane region" description="Helical" evidence="1">
    <location>
        <begin position="43"/>
        <end position="61"/>
    </location>
</feature>
<organism evidence="2 3">
    <name type="scientific">Saccharomycopsis crataegensis</name>
    <dbReference type="NCBI Taxonomy" id="43959"/>
    <lineage>
        <taxon>Eukaryota</taxon>
        <taxon>Fungi</taxon>
        <taxon>Dikarya</taxon>
        <taxon>Ascomycota</taxon>
        <taxon>Saccharomycotina</taxon>
        <taxon>Saccharomycetes</taxon>
        <taxon>Saccharomycopsidaceae</taxon>
        <taxon>Saccharomycopsis</taxon>
    </lineage>
</organism>
<keyword evidence="1" id="KW-0812">Transmembrane</keyword>
<evidence type="ECO:0000313" key="2">
    <source>
        <dbReference type="EMBL" id="GMM34531.1"/>
    </source>
</evidence>
<dbReference type="RefSeq" id="XP_064851531.1">
    <property type="nucleotide sequence ID" value="XM_064995459.1"/>
</dbReference>
<gene>
    <name evidence="2" type="ORF">DASC09_018560</name>
</gene>
<dbReference type="GeneID" id="90072510"/>
<proteinExistence type="predicted"/>
<keyword evidence="1" id="KW-0472">Membrane</keyword>
<dbReference type="AlphaFoldDB" id="A0AAV5QIT9"/>
<sequence length="62" mass="6255">MASTTSVSLVQTQNVAGSNSTSASNSTSSSSANAVKINGQDNWKIIAIFAGFLGVTTILSSM</sequence>
<dbReference type="EMBL" id="BTFZ01000003">
    <property type="protein sequence ID" value="GMM34531.1"/>
    <property type="molecule type" value="Genomic_DNA"/>
</dbReference>
<keyword evidence="1" id="KW-1133">Transmembrane helix</keyword>
<comment type="caution">
    <text evidence="2">The sequence shown here is derived from an EMBL/GenBank/DDBJ whole genome shotgun (WGS) entry which is preliminary data.</text>
</comment>
<name>A0AAV5QIT9_9ASCO</name>
<evidence type="ECO:0000313" key="3">
    <source>
        <dbReference type="Proteomes" id="UP001360560"/>
    </source>
</evidence>
<protein>
    <submittedName>
        <fullName evidence="2">Uncharacterized protein</fullName>
    </submittedName>
</protein>
<evidence type="ECO:0000256" key="1">
    <source>
        <dbReference type="SAM" id="Phobius"/>
    </source>
</evidence>
<dbReference type="Proteomes" id="UP001360560">
    <property type="component" value="Unassembled WGS sequence"/>
</dbReference>
<accession>A0AAV5QIT9</accession>